<dbReference type="GO" id="GO:0005886">
    <property type="term" value="C:plasma membrane"/>
    <property type="evidence" value="ECO:0007669"/>
    <property type="project" value="UniProtKB-SubCell"/>
</dbReference>
<evidence type="ECO:0000256" key="7">
    <source>
        <dbReference type="ARBA" id="ARBA00022989"/>
    </source>
</evidence>
<dbReference type="RefSeq" id="WP_114580927.1">
    <property type="nucleotide sequence ID" value="NZ_QPMH01000003.1"/>
</dbReference>
<comment type="caution">
    <text evidence="12">The sequence shown here is derived from an EMBL/GenBank/DDBJ whole genome shotgun (WGS) entry which is preliminary data.</text>
</comment>
<evidence type="ECO:0000259" key="11">
    <source>
        <dbReference type="PROSITE" id="PS50928"/>
    </source>
</evidence>
<proteinExistence type="inferred from homology"/>
<gene>
    <name evidence="12" type="primary">pstC</name>
    <name evidence="12" type="ORF">DRB17_04160</name>
</gene>
<dbReference type="Pfam" id="PF00528">
    <property type="entry name" value="BPD_transp_1"/>
    <property type="match status" value="1"/>
</dbReference>
<keyword evidence="3 9" id="KW-0813">Transport</keyword>
<dbReference type="InterPro" id="IPR035906">
    <property type="entry name" value="MetI-like_sf"/>
</dbReference>
<dbReference type="PROSITE" id="PS50928">
    <property type="entry name" value="ABC_TM1"/>
    <property type="match status" value="1"/>
</dbReference>
<evidence type="ECO:0000256" key="8">
    <source>
        <dbReference type="ARBA" id="ARBA00023136"/>
    </source>
</evidence>
<keyword evidence="10" id="KW-0997">Cell inner membrane</keyword>
<evidence type="ECO:0000256" key="10">
    <source>
        <dbReference type="RuleBase" id="RU363054"/>
    </source>
</evidence>
<accession>A0A369TJA4</accession>
<dbReference type="NCBIfam" id="TIGR02138">
    <property type="entry name" value="phosphate_pstC"/>
    <property type="match status" value="1"/>
</dbReference>
<feature type="domain" description="ABC transmembrane type-1" evidence="11">
    <location>
        <begin position="77"/>
        <end position="284"/>
    </location>
</feature>
<dbReference type="InterPro" id="IPR000515">
    <property type="entry name" value="MetI-like"/>
</dbReference>
<feature type="transmembrane region" description="Helical" evidence="9">
    <location>
        <begin position="266"/>
        <end position="288"/>
    </location>
</feature>
<dbReference type="Gene3D" id="1.10.3720.10">
    <property type="entry name" value="MetI-like"/>
    <property type="match status" value="1"/>
</dbReference>
<dbReference type="SUPFAM" id="SSF161098">
    <property type="entry name" value="MetI-like"/>
    <property type="match status" value="1"/>
</dbReference>
<dbReference type="AlphaFoldDB" id="A0A369TJA4"/>
<feature type="transmembrane region" description="Helical" evidence="9">
    <location>
        <begin position="75"/>
        <end position="105"/>
    </location>
</feature>
<comment type="similarity">
    <text evidence="2 10">Belongs to the binding-protein-dependent transport system permease family. CysTW subfamily.</text>
</comment>
<evidence type="ECO:0000313" key="12">
    <source>
        <dbReference type="EMBL" id="RDD62976.1"/>
    </source>
</evidence>
<dbReference type="EMBL" id="QPMH01000003">
    <property type="protein sequence ID" value="RDD62976.1"/>
    <property type="molecule type" value="Genomic_DNA"/>
</dbReference>
<reference evidence="12 13" key="1">
    <citation type="submission" date="2018-07" db="EMBL/GenBank/DDBJ databases">
        <title>Venubactetium sediminum gen. nov., sp. nov., isolated from a marine solar saltern.</title>
        <authorList>
            <person name="Wang S."/>
        </authorList>
    </citation>
    <scope>NUCLEOTIDE SEQUENCE [LARGE SCALE GENOMIC DNA]</scope>
    <source>
        <strain evidence="12 13">WD2A32</strain>
    </source>
</reference>
<keyword evidence="6 9" id="KW-0812">Transmembrane</keyword>
<feature type="transmembrane region" description="Helical" evidence="9">
    <location>
        <begin position="153"/>
        <end position="176"/>
    </location>
</feature>
<feature type="transmembrane region" description="Helical" evidence="9">
    <location>
        <begin position="117"/>
        <end position="141"/>
    </location>
</feature>
<evidence type="ECO:0000256" key="3">
    <source>
        <dbReference type="ARBA" id="ARBA00022448"/>
    </source>
</evidence>
<dbReference type="PANTHER" id="PTHR30425:SF1">
    <property type="entry name" value="PHOSPHATE TRANSPORT SYSTEM PERMEASE PROTEIN PSTC"/>
    <property type="match status" value="1"/>
</dbReference>
<dbReference type="PANTHER" id="PTHR30425">
    <property type="entry name" value="PHOSPHATE TRANSPORT SYSTEM PERMEASE PROTEIN PST"/>
    <property type="match status" value="1"/>
</dbReference>
<dbReference type="GO" id="GO:0005315">
    <property type="term" value="F:phosphate transmembrane transporter activity"/>
    <property type="evidence" value="ECO:0007669"/>
    <property type="project" value="InterPro"/>
</dbReference>
<evidence type="ECO:0000256" key="4">
    <source>
        <dbReference type="ARBA" id="ARBA00022475"/>
    </source>
</evidence>
<comment type="subcellular location">
    <subcellularLocation>
        <location evidence="10">Cell inner membrane</location>
        <topology evidence="10">Multi-pass membrane protein</topology>
    </subcellularLocation>
    <subcellularLocation>
        <location evidence="1 9">Cell membrane</location>
        <topology evidence="1 9">Multi-pass membrane protein</topology>
    </subcellularLocation>
</comment>
<evidence type="ECO:0000256" key="9">
    <source>
        <dbReference type="RuleBase" id="RU363032"/>
    </source>
</evidence>
<keyword evidence="8 9" id="KW-0472">Membrane</keyword>
<dbReference type="InterPro" id="IPR051124">
    <property type="entry name" value="Phosphate_Transport_Permease"/>
</dbReference>
<evidence type="ECO:0000256" key="2">
    <source>
        <dbReference type="ARBA" id="ARBA00007069"/>
    </source>
</evidence>
<dbReference type="CDD" id="cd06261">
    <property type="entry name" value="TM_PBP2"/>
    <property type="match status" value="1"/>
</dbReference>
<keyword evidence="13" id="KW-1185">Reference proteome</keyword>
<comment type="caution">
    <text evidence="10">Lacks conserved residue(s) required for the propagation of feature annotation.</text>
</comment>
<evidence type="ECO:0000256" key="5">
    <source>
        <dbReference type="ARBA" id="ARBA00022592"/>
    </source>
</evidence>
<keyword evidence="5 10" id="KW-0592">Phosphate transport</keyword>
<evidence type="ECO:0000256" key="6">
    <source>
        <dbReference type="ARBA" id="ARBA00022692"/>
    </source>
</evidence>
<dbReference type="Proteomes" id="UP000253941">
    <property type="component" value="Unassembled WGS sequence"/>
</dbReference>
<comment type="function">
    <text evidence="10">Part of the binding-protein-dependent transport system for phosphate; probably responsible for the translocation of the substrate across the membrane.</text>
</comment>
<protein>
    <recommendedName>
        <fullName evidence="10">Phosphate transport system permease protein</fullName>
    </recommendedName>
</protein>
<evidence type="ECO:0000313" key="13">
    <source>
        <dbReference type="Proteomes" id="UP000253941"/>
    </source>
</evidence>
<feature type="transmembrane region" description="Helical" evidence="9">
    <location>
        <begin position="20"/>
        <end position="44"/>
    </location>
</feature>
<dbReference type="GO" id="GO:0006817">
    <property type="term" value="P:phosphate ion transport"/>
    <property type="evidence" value="ECO:0007669"/>
    <property type="project" value="UniProtKB-KW"/>
</dbReference>
<sequence>MSWPQAAERRAGQGAADRWLAALLWAAALFSSGIVFVIVSTVAVEAIPFLREIGLTRLVSDEGWYPTYGRFQMTAMLIGSLVVAAGACVLALPAGVVSAVYLAFYAGRWSGRIYQRLLEILAGIPSVVLGFWGLTTVVPLIAKVEQPGTSLLAASFVLTLMILPTVALIAFARIAAVPDAYYRGAIGLGFSRWQAIRQVVLPAARPGIATGCILAFARALGETMAVVMVAGNIVQVPTSVFQPVRTLSANIALEVGYAMDVHRSSLFASATILVLAVLVIFAVGRWVAREDAHV</sequence>
<name>A0A369TJA4_9PROT</name>
<keyword evidence="4" id="KW-1003">Cell membrane</keyword>
<evidence type="ECO:0000256" key="1">
    <source>
        <dbReference type="ARBA" id="ARBA00004651"/>
    </source>
</evidence>
<organism evidence="12 13">
    <name type="scientific">Ferruginivarius sediminum</name>
    <dbReference type="NCBI Taxonomy" id="2661937"/>
    <lineage>
        <taxon>Bacteria</taxon>
        <taxon>Pseudomonadati</taxon>
        <taxon>Pseudomonadota</taxon>
        <taxon>Alphaproteobacteria</taxon>
        <taxon>Rhodospirillales</taxon>
        <taxon>Rhodospirillaceae</taxon>
        <taxon>Ferruginivarius</taxon>
    </lineage>
</organism>
<dbReference type="InterPro" id="IPR011864">
    <property type="entry name" value="Phosphate_PstC"/>
</dbReference>
<keyword evidence="7 9" id="KW-1133">Transmembrane helix</keyword>